<protein>
    <submittedName>
        <fullName evidence="5">CHAT domain-containing protein</fullName>
    </submittedName>
</protein>
<dbReference type="RefSeq" id="WP_317491475.1">
    <property type="nucleotide sequence ID" value="NZ_CP136051.1"/>
</dbReference>
<dbReference type="SMART" id="SM00028">
    <property type="entry name" value="TPR"/>
    <property type="match status" value="9"/>
</dbReference>
<feature type="repeat" description="TPR" evidence="3">
    <location>
        <begin position="150"/>
        <end position="183"/>
    </location>
</feature>
<dbReference type="InterPro" id="IPR011990">
    <property type="entry name" value="TPR-like_helical_dom_sf"/>
</dbReference>
<organism evidence="5 6">
    <name type="scientific">Imperialibacter roseus</name>
    <dbReference type="NCBI Taxonomy" id="1324217"/>
    <lineage>
        <taxon>Bacteria</taxon>
        <taxon>Pseudomonadati</taxon>
        <taxon>Bacteroidota</taxon>
        <taxon>Cytophagia</taxon>
        <taxon>Cytophagales</taxon>
        <taxon>Flammeovirgaceae</taxon>
        <taxon>Imperialibacter</taxon>
    </lineage>
</organism>
<feature type="repeat" description="TPR" evidence="3">
    <location>
        <begin position="353"/>
        <end position="386"/>
    </location>
</feature>
<dbReference type="EMBL" id="CP136051">
    <property type="protein sequence ID" value="WOK08844.1"/>
    <property type="molecule type" value="Genomic_DNA"/>
</dbReference>
<proteinExistence type="predicted"/>
<reference evidence="5 6" key="1">
    <citation type="journal article" date="2023" name="Microbiol. Resour. Announc.">
        <title>Complete Genome Sequence of Imperialibacter roseus strain P4T.</title>
        <authorList>
            <person name="Tizabi D.R."/>
            <person name="Bachvaroff T."/>
            <person name="Hill R.T."/>
        </authorList>
    </citation>
    <scope>NUCLEOTIDE SEQUENCE [LARGE SCALE GENOMIC DNA]</scope>
    <source>
        <strain evidence="5 6">P4T</strain>
    </source>
</reference>
<accession>A0ABZ0IWS6</accession>
<gene>
    <name evidence="5" type="ORF">RT717_09370</name>
</gene>
<dbReference type="PROSITE" id="PS50005">
    <property type="entry name" value="TPR"/>
    <property type="match status" value="3"/>
</dbReference>
<evidence type="ECO:0000313" key="6">
    <source>
        <dbReference type="Proteomes" id="UP001302349"/>
    </source>
</evidence>
<evidence type="ECO:0000256" key="3">
    <source>
        <dbReference type="PROSITE-ProRule" id="PRU00339"/>
    </source>
</evidence>
<keyword evidence="2 3" id="KW-0802">TPR repeat</keyword>
<dbReference type="PANTHER" id="PTHR45641:SF19">
    <property type="entry name" value="NEPHROCYSTIN-3"/>
    <property type="match status" value="1"/>
</dbReference>
<feature type="domain" description="CHAT" evidence="4">
    <location>
        <begin position="694"/>
        <end position="970"/>
    </location>
</feature>
<dbReference type="InterPro" id="IPR024983">
    <property type="entry name" value="CHAT_dom"/>
</dbReference>
<sequence length="973" mass="111129">MNKLLFHLFWFAFFLTPTLVLSQNCLEQLDSANYYSKTDRVRSLYFADQLISKLDSGLCQREVGYAEAYNNIGLIYLGFAEHNRAIRAIQNSLKEEVAQYDSLSPGLIKICLNLSVAYQNNSDYLAAESYLLWADSLVRKNYSEQSPIYLDATYKNGLFYMEVGQYEKSRSQFERALRLTSQYFSENDSIKGALLTEYGTLLRDMGDYEEGEVALNQAIEALKGKNEVMHLRALDRLAAIKLDQGEFSASENQLLSNLQLKKERYPSDSLLRIETLNSLAVLYFRINDLVTSEAYFEDLLHYAGSRIEISPYVTNNIGAIYSKKRDYRKAFVMFQESAAAMRELYGGVHPDYANVLSNLANVQKSLGDINSALNIYMRVLDLDKTIYGPENPRYATTLNNIALIYQAFGYVELSEKLLLQALKIRKEKLGEKHPMYAKSLNDLGVHFLNKGDTLQALEHFDEALKAEIHHMQSVFPVLTDQQRQLFFEDIKFNLERFASISFGKRYFETEWTEKVYNYYLNTKSVLFYAADKMRTTMLENPDPVVKNSFVKWREAKYMLAQSYLLSEHELTLRGINIASLEEQCNNLEKKMALLSSTFSSQSELSFYSWQDVEKNIADSAVLVEVIEFRNYSFKLGKLGAEQGFDDRSSYVVFILQGGSNQLKRIKLDGSEQLVDQYTFYKNSLRYGLEDASSYNVFWKKIDNELKTDRKVYYAPDGIYHKLNPAILYDSATEQYVSDKYKLVHITSGKDFIQGGKEAANKLNTAAIFGNPDFTTLTLTSPLNPLPEAEREADDVTDILQGGKWKVSDFYYLSATESNLKLNQDPGILHLATHGYFEEDSKRQSALLNSGVYLAKDKSTEDDGILTAYEAMNLKLDQTRLVVLSACETALGTVKNGEGVYGLQRAFLVAGASNLIISLVKVNDTATKNFMNMFYSEFVKEHSIEDSFFTARQRFKQQYPDPFTWGAFILVSKK</sequence>
<evidence type="ECO:0000256" key="2">
    <source>
        <dbReference type="ARBA" id="ARBA00022803"/>
    </source>
</evidence>
<dbReference type="PANTHER" id="PTHR45641">
    <property type="entry name" value="TETRATRICOPEPTIDE REPEAT PROTEIN (AFU_ORTHOLOGUE AFUA_6G03870)"/>
    <property type="match status" value="1"/>
</dbReference>
<dbReference type="Gene3D" id="1.25.40.10">
    <property type="entry name" value="Tetratricopeptide repeat domain"/>
    <property type="match status" value="3"/>
</dbReference>
<dbReference type="SUPFAM" id="SSF48452">
    <property type="entry name" value="TPR-like"/>
    <property type="match status" value="3"/>
</dbReference>
<dbReference type="Proteomes" id="UP001302349">
    <property type="component" value="Chromosome"/>
</dbReference>
<evidence type="ECO:0000259" key="4">
    <source>
        <dbReference type="Pfam" id="PF12770"/>
    </source>
</evidence>
<dbReference type="InterPro" id="IPR019734">
    <property type="entry name" value="TPR_rpt"/>
</dbReference>
<evidence type="ECO:0000313" key="5">
    <source>
        <dbReference type="EMBL" id="WOK08844.1"/>
    </source>
</evidence>
<evidence type="ECO:0000256" key="1">
    <source>
        <dbReference type="ARBA" id="ARBA00022737"/>
    </source>
</evidence>
<keyword evidence="1" id="KW-0677">Repeat</keyword>
<name>A0ABZ0IWS6_9BACT</name>
<dbReference type="Pfam" id="PF13424">
    <property type="entry name" value="TPR_12"/>
    <property type="match status" value="3"/>
</dbReference>
<dbReference type="Pfam" id="PF12770">
    <property type="entry name" value="CHAT"/>
    <property type="match status" value="1"/>
</dbReference>
<feature type="repeat" description="TPR" evidence="3">
    <location>
        <begin position="437"/>
        <end position="470"/>
    </location>
</feature>
<keyword evidence="6" id="KW-1185">Reference proteome</keyword>